<dbReference type="NCBIfam" id="TIGR01460">
    <property type="entry name" value="HAD-SF-IIA"/>
    <property type="match status" value="1"/>
</dbReference>
<dbReference type="EMBL" id="HBIS01003125">
    <property type="protein sequence ID" value="CAE0608989.1"/>
    <property type="molecule type" value="Transcribed_RNA"/>
</dbReference>
<evidence type="ECO:0000313" key="6">
    <source>
        <dbReference type="EMBL" id="CAE0608989.1"/>
    </source>
</evidence>
<dbReference type="PANTHER" id="PTHR19288:SF46">
    <property type="entry name" value="HALOACID DEHALOGENASE-LIKE HYDROLASE DOMAIN-CONTAINING PROTEIN 2"/>
    <property type="match status" value="1"/>
</dbReference>
<gene>
    <name evidence="6" type="ORF">PSAL00342_LOCUS2808</name>
</gene>
<organism evidence="6">
    <name type="scientific">Picocystis salinarum</name>
    <dbReference type="NCBI Taxonomy" id="88271"/>
    <lineage>
        <taxon>Eukaryota</taxon>
        <taxon>Viridiplantae</taxon>
        <taxon>Chlorophyta</taxon>
        <taxon>Picocystophyceae</taxon>
        <taxon>Picocystales</taxon>
        <taxon>Picocystaceae</taxon>
        <taxon>Picocystis</taxon>
    </lineage>
</organism>
<accession>A0A7S3UBM7</accession>
<evidence type="ECO:0000256" key="2">
    <source>
        <dbReference type="ARBA" id="ARBA00007958"/>
    </source>
</evidence>
<evidence type="ECO:0000256" key="4">
    <source>
        <dbReference type="ARBA" id="ARBA00022842"/>
    </source>
</evidence>
<comment type="cofactor">
    <cofactor evidence="1">
        <name>Mg(2+)</name>
        <dbReference type="ChEBI" id="CHEBI:18420"/>
    </cofactor>
</comment>
<dbReference type="GO" id="GO:0005737">
    <property type="term" value="C:cytoplasm"/>
    <property type="evidence" value="ECO:0007669"/>
    <property type="project" value="TreeGrafter"/>
</dbReference>
<dbReference type="Pfam" id="PF13344">
    <property type="entry name" value="Hydrolase_6"/>
    <property type="match status" value="1"/>
</dbReference>
<name>A0A7S3UBM7_9CHLO</name>
<evidence type="ECO:0000256" key="5">
    <source>
        <dbReference type="ARBA" id="ARBA00039666"/>
    </source>
</evidence>
<dbReference type="InterPro" id="IPR006357">
    <property type="entry name" value="HAD-SF_hydro_IIA"/>
</dbReference>
<dbReference type="NCBIfam" id="TIGR01458">
    <property type="entry name" value="HAD-SF-IIA-hyp3"/>
    <property type="match status" value="1"/>
</dbReference>
<dbReference type="GO" id="GO:0046872">
    <property type="term" value="F:metal ion binding"/>
    <property type="evidence" value="ECO:0007669"/>
    <property type="project" value="UniProtKB-KW"/>
</dbReference>
<protein>
    <recommendedName>
        <fullName evidence="5">Haloacid dehalogenase-like hydrolase domain-containing protein 2</fullName>
    </recommendedName>
</protein>
<dbReference type="PANTHER" id="PTHR19288">
    <property type="entry name" value="4-NITROPHENYLPHOSPHATASE-RELATED"/>
    <property type="match status" value="1"/>
</dbReference>
<keyword evidence="3" id="KW-0479">Metal-binding</keyword>
<dbReference type="SUPFAM" id="SSF56784">
    <property type="entry name" value="HAD-like"/>
    <property type="match status" value="1"/>
</dbReference>
<keyword evidence="4" id="KW-0460">Magnesium</keyword>
<proteinExistence type="inferred from homology"/>
<evidence type="ECO:0000256" key="3">
    <source>
        <dbReference type="ARBA" id="ARBA00022723"/>
    </source>
</evidence>
<dbReference type="InterPro" id="IPR023214">
    <property type="entry name" value="HAD_sf"/>
</dbReference>
<dbReference type="GO" id="GO:0016791">
    <property type="term" value="F:phosphatase activity"/>
    <property type="evidence" value="ECO:0007669"/>
    <property type="project" value="InterPro"/>
</dbReference>
<dbReference type="Gene3D" id="3.40.50.1000">
    <property type="entry name" value="HAD superfamily/HAD-like"/>
    <property type="match status" value="2"/>
</dbReference>
<dbReference type="Pfam" id="PF13242">
    <property type="entry name" value="Hydrolase_like"/>
    <property type="match status" value="1"/>
</dbReference>
<dbReference type="AlphaFoldDB" id="A0A7S3UBM7"/>
<dbReference type="InterPro" id="IPR036412">
    <property type="entry name" value="HAD-like_sf"/>
</dbReference>
<comment type="similarity">
    <text evidence="2">Belongs to the HAD-like hydrolase superfamily.</text>
</comment>
<dbReference type="InterPro" id="IPR006355">
    <property type="entry name" value="LHPP/HDHD2"/>
</dbReference>
<reference evidence="6" key="1">
    <citation type="submission" date="2021-01" db="EMBL/GenBank/DDBJ databases">
        <authorList>
            <person name="Corre E."/>
            <person name="Pelletier E."/>
            <person name="Niang G."/>
            <person name="Scheremetjew M."/>
            <person name="Finn R."/>
            <person name="Kale V."/>
            <person name="Holt S."/>
            <person name="Cochrane G."/>
            <person name="Meng A."/>
            <person name="Brown T."/>
            <person name="Cohen L."/>
        </authorList>
    </citation>
    <scope>NUCLEOTIDE SEQUENCE</scope>
    <source>
        <strain evidence="6">CCMP1897</strain>
    </source>
</reference>
<sequence length="285" mass="31047">MGSSSTVRNQAQVADRVAHRAQRRPKCIRGVLLDVAGTLYVGNEALPGVSDALRRLRASDVGVVFASNSSKESSSSLANKLRRMGLHVESKGVYTALEVAKRYVQEKELHPRLFLQRQAKQWFEEGMELQHVDANAVVLGLDEEMLSYPSINQAFRILQRNPEAELIATSRSKYLKVEDGGLDVGLGAYVAALEFSTGKTAHVVGKPEASFFEQGMKMLGTLAEETVVVGDDVHDDVNAGQHLGLCGLLVKTGKYRPGDEINAATPPDATVQDFAAAVDWILEDR</sequence>
<evidence type="ECO:0000256" key="1">
    <source>
        <dbReference type="ARBA" id="ARBA00001946"/>
    </source>
</evidence>